<proteinExistence type="predicted"/>
<keyword evidence="1" id="KW-0812">Transmembrane</keyword>
<name>A0A8K0GVW4_9ROSA</name>
<accession>A0A8K0GVW4</accession>
<evidence type="ECO:0000313" key="2">
    <source>
        <dbReference type="EMBL" id="KAF3440409.1"/>
    </source>
</evidence>
<comment type="caution">
    <text evidence="2">The sequence shown here is derived from an EMBL/GenBank/DDBJ whole genome shotgun (WGS) entry which is preliminary data.</text>
</comment>
<evidence type="ECO:0000313" key="3">
    <source>
        <dbReference type="Proteomes" id="UP000796880"/>
    </source>
</evidence>
<keyword evidence="1" id="KW-1133">Transmembrane helix</keyword>
<dbReference type="EMBL" id="VOIH02000008">
    <property type="protein sequence ID" value="KAF3440409.1"/>
    <property type="molecule type" value="Genomic_DNA"/>
</dbReference>
<evidence type="ECO:0008006" key="4">
    <source>
        <dbReference type="Google" id="ProtNLM"/>
    </source>
</evidence>
<dbReference type="Proteomes" id="UP000796880">
    <property type="component" value="Unassembled WGS sequence"/>
</dbReference>
<evidence type="ECO:0000256" key="1">
    <source>
        <dbReference type="SAM" id="Phobius"/>
    </source>
</evidence>
<protein>
    <recommendedName>
        <fullName evidence="4">Reverse transcriptase zinc-binding domain-containing protein</fullName>
    </recommendedName>
</protein>
<feature type="transmembrane region" description="Helical" evidence="1">
    <location>
        <begin position="18"/>
        <end position="40"/>
    </location>
</feature>
<keyword evidence="1" id="KW-0472">Membrane</keyword>
<organism evidence="2 3">
    <name type="scientific">Rhamnella rubrinervis</name>
    <dbReference type="NCBI Taxonomy" id="2594499"/>
    <lineage>
        <taxon>Eukaryota</taxon>
        <taxon>Viridiplantae</taxon>
        <taxon>Streptophyta</taxon>
        <taxon>Embryophyta</taxon>
        <taxon>Tracheophyta</taxon>
        <taxon>Spermatophyta</taxon>
        <taxon>Magnoliopsida</taxon>
        <taxon>eudicotyledons</taxon>
        <taxon>Gunneridae</taxon>
        <taxon>Pentapetalae</taxon>
        <taxon>rosids</taxon>
        <taxon>fabids</taxon>
        <taxon>Rosales</taxon>
        <taxon>Rhamnaceae</taxon>
        <taxon>rhamnoid group</taxon>
        <taxon>Rhamneae</taxon>
        <taxon>Rhamnella</taxon>
    </lineage>
</organism>
<dbReference type="OrthoDB" id="684036at2759"/>
<dbReference type="AlphaFoldDB" id="A0A8K0GVW4"/>
<reference evidence="2" key="1">
    <citation type="submission" date="2020-03" db="EMBL/GenBank/DDBJ databases">
        <title>A high-quality chromosome-level genome assembly of a woody plant with both climbing and erect habits, Rhamnella rubrinervis.</title>
        <authorList>
            <person name="Lu Z."/>
            <person name="Yang Y."/>
            <person name="Zhu X."/>
            <person name="Sun Y."/>
        </authorList>
    </citation>
    <scope>NUCLEOTIDE SEQUENCE</scope>
    <source>
        <strain evidence="2">BYM</strain>
        <tissue evidence="2">Leaf</tissue>
    </source>
</reference>
<sequence>MASKCRICGKDSETISHLLLTCLYAAVIWDCLGIAFGLNLHAFDSMGSLFQKTMAVSLSSQFRVVGYMPRAPRIIRGLIPRQWVVEGYLDGAVLVRVGRMRWLFKSLIGVLLESVLEISDGTNMVESD</sequence>
<gene>
    <name evidence="2" type="ORF">FNV43_RR18693</name>
</gene>
<keyword evidence="3" id="KW-1185">Reference proteome</keyword>